<reference evidence="1 2" key="1">
    <citation type="submission" date="2021-06" db="EMBL/GenBank/DDBJ databases">
        <title>Caerostris extrusa draft genome.</title>
        <authorList>
            <person name="Kono N."/>
            <person name="Arakawa K."/>
        </authorList>
    </citation>
    <scope>NUCLEOTIDE SEQUENCE [LARGE SCALE GENOMIC DNA]</scope>
</reference>
<gene>
    <name evidence="1" type="ORF">CEXT_682691</name>
</gene>
<evidence type="ECO:0000313" key="2">
    <source>
        <dbReference type="Proteomes" id="UP001054945"/>
    </source>
</evidence>
<dbReference type="EMBL" id="BPLR01008092">
    <property type="protein sequence ID" value="GIY22015.1"/>
    <property type="molecule type" value="Genomic_DNA"/>
</dbReference>
<sequence length="100" mass="11973">MKSAAINYRSPLENRICKRAVTLKRMVILFKASRPPRLHSPRIFPFTTDLCFIRVPGTKDHRQRHSWRGREPLQKCEKREKKTIFHAEIRLLLTPYFIKT</sequence>
<dbReference type="AlphaFoldDB" id="A0AAV4RKM8"/>
<protein>
    <submittedName>
        <fullName evidence="1">Uncharacterized protein</fullName>
    </submittedName>
</protein>
<comment type="caution">
    <text evidence="1">The sequence shown here is derived from an EMBL/GenBank/DDBJ whole genome shotgun (WGS) entry which is preliminary data.</text>
</comment>
<name>A0AAV4RKM8_CAEEX</name>
<evidence type="ECO:0000313" key="1">
    <source>
        <dbReference type="EMBL" id="GIY22015.1"/>
    </source>
</evidence>
<accession>A0AAV4RKM8</accession>
<keyword evidence="2" id="KW-1185">Reference proteome</keyword>
<proteinExistence type="predicted"/>
<organism evidence="1 2">
    <name type="scientific">Caerostris extrusa</name>
    <name type="common">Bark spider</name>
    <name type="synonym">Caerostris bankana</name>
    <dbReference type="NCBI Taxonomy" id="172846"/>
    <lineage>
        <taxon>Eukaryota</taxon>
        <taxon>Metazoa</taxon>
        <taxon>Ecdysozoa</taxon>
        <taxon>Arthropoda</taxon>
        <taxon>Chelicerata</taxon>
        <taxon>Arachnida</taxon>
        <taxon>Araneae</taxon>
        <taxon>Araneomorphae</taxon>
        <taxon>Entelegynae</taxon>
        <taxon>Araneoidea</taxon>
        <taxon>Araneidae</taxon>
        <taxon>Caerostris</taxon>
    </lineage>
</organism>
<dbReference type="Proteomes" id="UP001054945">
    <property type="component" value="Unassembled WGS sequence"/>
</dbReference>